<dbReference type="Proteomes" id="UP001233999">
    <property type="component" value="Unassembled WGS sequence"/>
</dbReference>
<accession>A0AAD7ZLE2</accession>
<comment type="subcellular location">
    <subcellularLocation>
        <location evidence="1">Nucleus</location>
    </subcellularLocation>
</comment>
<dbReference type="GO" id="GO:0051315">
    <property type="term" value="P:attachment of mitotic spindle microtubules to kinetochore"/>
    <property type="evidence" value="ECO:0007669"/>
    <property type="project" value="TreeGrafter"/>
</dbReference>
<dbReference type="GO" id="GO:0072686">
    <property type="term" value="C:mitotic spindle"/>
    <property type="evidence" value="ECO:0007669"/>
    <property type="project" value="TreeGrafter"/>
</dbReference>
<protein>
    <recommendedName>
        <fullName evidence="10">Mitotic spindle assembly checkpoint protein MAD1</fullName>
    </recommendedName>
</protein>
<gene>
    <name evidence="8" type="ORF">L9F63_003416</name>
</gene>
<dbReference type="GO" id="GO:0000776">
    <property type="term" value="C:kinetochore"/>
    <property type="evidence" value="ECO:0007669"/>
    <property type="project" value="TreeGrafter"/>
</dbReference>
<proteinExistence type="inferred from homology"/>
<keyword evidence="6" id="KW-0131">Cell cycle</keyword>
<feature type="non-terminal residue" evidence="8">
    <location>
        <position position="758"/>
    </location>
</feature>
<dbReference type="PANTHER" id="PTHR23168:SF0">
    <property type="entry name" value="MITOTIC SPINDLE ASSEMBLY CHECKPOINT PROTEIN MAD1"/>
    <property type="match status" value="1"/>
</dbReference>
<keyword evidence="7" id="KW-0175">Coiled coil</keyword>
<dbReference type="GO" id="GO:0051301">
    <property type="term" value="P:cell division"/>
    <property type="evidence" value="ECO:0007669"/>
    <property type="project" value="UniProtKB-KW"/>
</dbReference>
<dbReference type="GO" id="GO:0005635">
    <property type="term" value="C:nuclear envelope"/>
    <property type="evidence" value="ECO:0007669"/>
    <property type="project" value="TreeGrafter"/>
</dbReference>
<evidence type="ECO:0000256" key="2">
    <source>
        <dbReference type="ARBA" id="ARBA00008029"/>
    </source>
</evidence>
<dbReference type="Pfam" id="PF05557">
    <property type="entry name" value="MAD"/>
    <property type="match status" value="1"/>
</dbReference>
<evidence type="ECO:0000256" key="1">
    <source>
        <dbReference type="ARBA" id="ARBA00004123"/>
    </source>
</evidence>
<evidence type="ECO:0000256" key="7">
    <source>
        <dbReference type="SAM" id="Coils"/>
    </source>
</evidence>
<evidence type="ECO:0000313" key="8">
    <source>
        <dbReference type="EMBL" id="KAJ9582287.1"/>
    </source>
</evidence>
<comment type="caution">
    <text evidence="8">The sequence shown here is derived from an EMBL/GenBank/DDBJ whole genome shotgun (WGS) entry which is preliminary data.</text>
</comment>
<reference evidence="8" key="2">
    <citation type="submission" date="2023-05" db="EMBL/GenBank/DDBJ databases">
        <authorList>
            <person name="Fouks B."/>
        </authorList>
    </citation>
    <scope>NUCLEOTIDE SEQUENCE</scope>
    <source>
        <strain evidence="8">Stay&amp;Tobe</strain>
        <tissue evidence="8">Testes</tissue>
    </source>
</reference>
<organism evidence="8 9">
    <name type="scientific">Diploptera punctata</name>
    <name type="common">Pacific beetle cockroach</name>
    <dbReference type="NCBI Taxonomy" id="6984"/>
    <lineage>
        <taxon>Eukaryota</taxon>
        <taxon>Metazoa</taxon>
        <taxon>Ecdysozoa</taxon>
        <taxon>Arthropoda</taxon>
        <taxon>Hexapoda</taxon>
        <taxon>Insecta</taxon>
        <taxon>Pterygota</taxon>
        <taxon>Neoptera</taxon>
        <taxon>Polyneoptera</taxon>
        <taxon>Dictyoptera</taxon>
        <taxon>Blattodea</taxon>
        <taxon>Blaberoidea</taxon>
        <taxon>Blaberidae</taxon>
        <taxon>Diplopterinae</taxon>
        <taxon>Diploptera</taxon>
    </lineage>
</organism>
<sequence>MNKSQDIEDPTCVLKLLNEFRSCNPRNPNILDNISSDLVATRFEFNDSLTTSDPAMNRSGLCVNRMDDDSLTEPSKKRKCHDNVITTPDKSSENASMEMSVAFSPWDVRRLKADLVQAKAHNTNLENQIKQYNALRKETEILFEKEKRSLLKEQDWDKEKIKSLENRMAVLKKREQESKNELSECRQAMEKNKFNLEKKILSLQTENTQLKDKIRELNFMSERNVSVDSKISALEAELTLSTEEIAALKGNTKSLEEKAVEFTHLRHQVELLEQQLAESKQKIKELENNLEDGKELRDHLEKQQENLKQFPELKREVLQLKEENKNLRDAVHNKLILEEEVMDLRARQAGFEEREQLLTKLQNTKELLEYKLRKWQKLAQDHCSGVPLEKVTTGPELLRIRIENLQQKELLLTSDMANLESRLKTIEHAKEIIDSELGKANKQIENLETHNQQKDILIKRLQKKFLLVSKERDSYRSQLDMYEKDLTLTSSPVLLTTQQQRSRIETLEKTVEGYRELVERLEGEQNKNSRVSGGNQILNERIQKLEEERDNLVKEKEELIKRRDELEIEMEVRALKGDFNPMKTKVLHFRMNPAAEIDTKRENEILKLRAECDKLRQRLKLIEEGQSEDLTQQVNVQVSTCSSQEIEELRNQVKSKDIKIQRLTEAFKASSKEYREVCYMLLGYRIDRKNSGLYHLSSMYAESPDEQLIFKITDGNIELLETPYSQTLEDLINLLMKRQHSIPAFLSTVTLDLFNRQT</sequence>
<dbReference type="PANTHER" id="PTHR23168">
    <property type="entry name" value="MITOTIC SPINDLE ASSEMBLY CHECKPOINT PROTEIN MAD1 MITOTIC ARREST DEFICIENT-LIKE PROTEIN 1"/>
    <property type="match status" value="1"/>
</dbReference>
<evidence type="ECO:0000313" key="9">
    <source>
        <dbReference type="Proteomes" id="UP001233999"/>
    </source>
</evidence>
<feature type="coiled-coil region" evidence="7">
    <location>
        <begin position="108"/>
        <end position="378"/>
    </location>
</feature>
<feature type="coiled-coil region" evidence="7">
    <location>
        <begin position="605"/>
        <end position="666"/>
    </location>
</feature>
<reference evidence="8" key="1">
    <citation type="journal article" date="2023" name="IScience">
        <title>Live-bearing cockroach genome reveals convergent evolutionary mechanisms linked to viviparity in insects and beyond.</title>
        <authorList>
            <person name="Fouks B."/>
            <person name="Harrison M.C."/>
            <person name="Mikhailova A.A."/>
            <person name="Marchal E."/>
            <person name="English S."/>
            <person name="Carruthers M."/>
            <person name="Jennings E.C."/>
            <person name="Chiamaka E.L."/>
            <person name="Frigard R.A."/>
            <person name="Pippel M."/>
            <person name="Attardo G.M."/>
            <person name="Benoit J.B."/>
            <person name="Bornberg-Bauer E."/>
            <person name="Tobe S.S."/>
        </authorList>
    </citation>
    <scope>NUCLEOTIDE SEQUENCE</scope>
    <source>
        <strain evidence="8">Stay&amp;Tobe</strain>
    </source>
</reference>
<dbReference type="Gene3D" id="6.10.250.90">
    <property type="match status" value="1"/>
</dbReference>
<evidence type="ECO:0000256" key="3">
    <source>
        <dbReference type="ARBA" id="ARBA00022618"/>
    </source>
</evidence>
<dbReference type="GO" id="GO:0007094">
    <property type="term" value="P:mitotic spindle assembly checkpoint signaling"/>
    <property type="evidence" value="ECO:0007669"/>
    <property type="project" value="InterPro"/>
</dbReference>
<comment type="similarity">
    <text evidence="2">Belongs to the MAD1 family.</text>
</comment>
<feature type="coiled-coil region" evidence="7">
    <location>
        <begin position="402"/>
        <end position="464"/>
    </location>
</feature>
<dbReference type="Gene3D" id="3.30.457.60">
    <property type="match status" value="1"/>
</dbReference>
<keyword evidence="9" id="KW-1185">Reference proteome</keyword>
<keyword evidence="5" id="KW-0539">Nucleus</keyword>
<evidence type="ECO:0000256" key="5">
    <source>
        <dbReference type="ARBA" id="ARBA00023242"/>
    </source>
</evidence>
<name>A0AAD7ZLE2_DIPPU</name>
<evidence type="ECO:0000256" key="6">
    <source>
        <dbReference type="ARBA" id="ARBA00023306"/>
    </source>
</evidence>
<evidence type="ECO:0000256" key="4">
    <source>
        <dbReference type="ARBA" id="ARBA00022776"/>
    </source>
</evidence>
<dbReference type="Gene3D" id="1.20.5.170">
    <property type="match status" value="1"/>
</dbReference>
<dbReference type="SUPFAM" id="SSF75704">
    <property type="entry name" value="Mitotic arrest deficient-like 1, Mad1"/>
    <property type="match status" value="1"/>
</dbReference>
<evidence type="ECO:0008006" key="10">
    <source>
        <dbReference type="Google" id="ProtNLM"/>
    </source>
</evidence>
<dbReference type="EMBL" id="JASPKZ010007815">
    <property type="protein sequence ID" value="KAJ9582287.1"/>
    <property type="molecule type" value="Genomic_DNA"/>
</dbReference>
<keyword evidence="3" id="KW-0132">Cell division</keyword>
<keyword evidence="4" id="KW-0498">Mitosis</keyword>
<feature type="coiled-coil region" evidence="7">
    <location>
        <begin position="504"/>
        <end position="569"/>
    </location>
</feature>
<dbReference type="AlphaFoldDB" id="A0AAD7ZLE2"/>
<dbReference type="InterPro" id="IPR008672">
    <property type="entry name" value="Mad1"/>
</dbReference>